<proteinExistence type="predicted"/>
<evidence type="ECO:0000259" key="3">
    <source>
        <dbReference type="PROSITE" id="PS50893"/>
    </source>
</evidence>
<gene>
    <name evidence="4" type="ORF">NEJAP_1048</name>
</gene>
<dbReference type="RefSeq" id="WP_201349646.1">
    <property type="nucleotide sequence ID" value="NZ_AP014546.1"/>
</dbReference>
<dbReference type="InterPro" id="IPR017871">
    <property type="entry name" value="ABC_transporter-like_CS"/>
</dbReference>
<name>A0A7R6SV30_9GAMM</name>
<dbReference type="Proteomes" id="UP000595332">
    <property type="component" value="Chromosome"/>
</dbReference>
<feature type="domain" description="ABC transporter" evidence="3">
    <location>
        <begin position="4"/>
        <end position="233"/>
    </location>
</feature>
<dbReference type="PROSITE" id="PS50893">
    <property type="entry name" value="ABC_TRANSPORTER_2"/>
    <property type="match status" value="1"/>
</dbReference>
<evidence type="ECO:0000313" key="4">
    <source>
        <dbReference type="EMBL" id="BBB29005.1"/>
    </source>
</evidence>
<sequence length="234" mass="25456">MAKVLLDKVKYSWVKDAPLLDIATCDIQSGERVFIQGPSGSGKSTLLNLLTGLLLPDSGVINIAGSDISSLSAVKRDCFRADHIGFVFQQFNLLPYLSLIDNVMLACRFSAIRTQRALKHHGSVRKAAEQLLAELGLEEQLRQRVTVAELSVGQQQRVAVARALIGSPELLIADEPTSALDAASRDTFTELLIAEASRYNSTLLLVSHDEALGQHFNRTILLQHINSAGVFHAA</sequence>
<dbReference type="InterPro" id="IPR027417">
    <property type="entry name" value="P-loop_NTPase"/>
</dbReference>
<dbReference type="KEGG" id="njp:NEJAP_1048"/>
<dbReference type="AlphaFoldDB" id="A0A7R6SV30"/>
<dbReference type="GO" id="GO:0022857">
    <property type="term" value="F:transmembrane transporter activity"/>
    <property type="evidence" value="ECO:0007669"/>
    <property type="project" value="TreeGrafter"/>
</dbReference>
<keyword evidence="2 4" id="KW-0067">ATP-binding</keyword>
<dbReference type="Pfam" id="PF00005">
    <property type="entry name" value="ABC_tran"/>
    <property type="match status" value="1"/>
</dbReference>
<dbReference type="InterPro" id="IPR003439">
    <property type="entry name" value="ABC_transporter-like_ATP-bd"/>
</dbReference>
<organism evidence="4 5">
    <name type="scientific">Neptunomonas japonica JAMM 1380</name>
    <dbReference type="NCBI Taxonomy" id="1441457"/>
    <lineage>
        <taxon>Bacteria</taxon>
        <taxon>Pseudomonadati</taxon>
        <taxon>Pseudomonadota</taxon>
        <taxon>Gammaproteobacteria</taxon>
        <taxon>Oceanospirillales</taxon>
        <taxon>Oceanospirillaceae</taxon>
        <taxon>Neptunomonas</taxon>
    </lineage>
</organism>
<dbReference type="InterPro" id="IPR015854">
    <property type="entry name" value="ABC_transpr_LolD-like"/>
</dbReference>
<protein>
    <submittedName>
        <fullName evidence="4">ABC transporter ATP-binding protein</fullName>
    </submittedName>
</protein>
<dbReference type="PANTHER" id="PTHR24220:SF611">
    <property type="entry name" value="ATP-BINDING COMPONENT OF ABC TRANSPORTER-RELATED"/>
    <property type="match status" value="1"/>
</dbReference>
<dbReference type="InterPro" id="IPR003593">
    <property type="entry name" value="AAA+_ATPase"/>
</dbReference>
<accession>A0A7R6SV30</accession>
<dbReference type="SMART" id="SM00382">
    <property type="entry name" value="AAA"/>
    <property type="match status" value="1"/>
</dbReference>
<dbReference type="GO" id="GO:0016887">
    <property type="term" value="F:ATP hydrolysis activity"/>
    <property type="evidence" value="ECO:0007669"/>
    <property type="project" value="InterPro"/>
</dbReference>
<evidence type="ECO:0000256" key="2">
    <source>
        <dbReference type="ARBA" id="ARBA00022840"/>
    </source>
</evidence>
<dbReference type="Gene3D" id="3.40.50.300">
    <property type="entry name" value="P-loop containing nucleotide triphosphate hydrolases"/>
    <property type="match status" value="1"/>
</dbReference>
<keyword evidence="1" id="KW-0547">Nucleotide-binding</keyword>
<dbReference type="PROSITE" id="PS00211">
    <property type="entry name" value="ABC_TRANSPORTER_1"/>
    <property type="match status" value="1"/>
</dbReference>
<evidence type="ECO:0000313" key="5">
    <source>
        <dbReference type="Proteomes" id="UP000595332"/>
    </source>
</evidence>
<dbReference type="PANTHER" id="PTHR24220">
    <property type="entry name" value="IMPORT ATP-BINDING PROTEIN"/>
    <property type="match status" value="1"/>
</dbReference>
<dbReference type="GO" id="GO:0005524">
    <property type="term" value="F:ATP binding"/>
    <property type="evidence" value="ECO:0007669"/>
    <property type="project" value="UniProtKB-KW"/>
</dbReference>
<evidence type="ECO:0000256" key="1">
    <source>
        <dbReference type="ARBA" id="ARBA00022741"/>
    </source>
</evidence>
<dbReference type="EMBL" id="AP014546">
    <property type="protein sequence ID" value="BBB29005.1"/>
    <property type="molecule type" value="Genomic_DNA"/>
</dbReference>
<dbReference type="GO" id="GO:0005886">
    <property type="term" value="C:plasma membrane"/>
    <property type="evidence" value="ECO:0007669"/>
    <property type="project" value="TreeGrafter"/>
</dbReference>
<keyword evidence="5" id="KW-1185">Reference proteome</keyword>
<reference evidence="4 5" key="1">
    <citation type="journal article" date="2008" name="Int. J. Syst. Evol. Microbiol.">
        <title>Neptunomonas japonica sp. nov., an Osedax japonicus symbiont-like bacterium isolated from sediment adjacent to sperm whale carcasses off Kagoshima, Japan.</title>
        <authorList>
            <person name="Miyazaki M."/>
            <person name="Nogi Y."/>
            <person name="Fujiwara Y."/>
            <person name="Kawato M."/>
            <person name="Kubokawa K."/>
            <person name="Horikoshi K."/>
        </authorList>
    </citation>
    <scope>NUCLEOTIDE SEQUENCE [LARGE SCALE GENOMIC DNA]</scope>
    <source>
        <strain evidence="4 5">JAMM 1380</strain>
    </source>
</reference>
<dbReference type="SUPFAM" id="SSF52540">
    <property type="entry name" value="P-loop containing nucleoside triphosphate hydrolases"/>
    <property type="match status" value="1"/>
</dbReference>